<reference evidence="3" key="1">
    <citation type="journal article" date="2015" name="Appl. Environ. Microbiol.">
        <title>Eight Novel Capsular Polysaccharide Synthesis Gene Loci Identified in Nontypeable Streptococcus suis Isolates.</title>
        <authorList>
            <person name="Zheng H."/>
            <person name="Ji S."/>
            <person name="Liu Z."/>
            <person name="Lan R."/>
            <person name="Huang Y."/>
            <person name="Bai X."/>
            <person name="Gottschalk M."/>
            <person name="Xu J."/>
        </authorList>
    </citation>
    <scope>NUCLEOTIDE SEQUENCE</scope>
    <source>
        <strain evidence="2">YS101_seq</strain>
        <strain evidence="3">YS102_seq</strain>
        <strain evidence="4">YS149_seq</strain>
        <strain evidence="5">YS41_seq</strain>
        <strain evidence="6">YS56_seq</strain>
        <strain evidence="7">YS68_seq</strain>
        <strain evidence="8">YS71_seq</strain>
        <strain evidence="9">YS80_seq</strain>
    </source>
</reference>
<name>A0A0F6UW38_STRSU</name>
<evidence type="ECO:0000313" key="2">
    <source>
        <dbReference type="EMBL" id="AKE79133.1"/>
    </source>
</evidence>
<dbReference type="PANTHER" id="PTHR43404">
    <property type="entry name" value="LIPOPOLYSACCHARIDE CHOLINEPHOSPHOTRANSFERASE LICD"/>
    <property type="match status" value="1"/>
</dbReference>
<dbReference type="EMBL" id="KM972275">
    <property type="protein sequence ID" value="AKE80317.1"/>
    <property type="molecule type" value="Genomic_DNA"/>
</dbReference>
<evidence type="ECO:0000313" key="3">
    <source>
        <dbReference type="EMBL" id="AKE79158.1"/>
    </source>
</evidence>
<dbReference type="EMBL" id="KM972248">
    <property type="protein sequence ID" value="AKE79724.1"/>
    <property type="molecule type" value="Genomic_DNA"/>
</dbReference>
<evidence type="ECO:0000313" key="9">
    <source>
        <dbReference type="EMBL" id="AKE80463.1"/>
    </source>
</evidence>
<evidence type="ECO:0000313" key="7">
    <source>
        <dbReference type="EMBL" id="AKE80317.1"/>
    </source>
</evidence>
<dbReference type="GO" id="GO:0016740">
    <property type="term" value="F:transferase activity"/>
    <property type="evidence" value="ECO:0007669"/>
    <property type="project" value="UniProtKB-KW"/>
</dbReference>
<proteinExistence type="predicted"/>
<protein>
    <submittedName>
        <fullName evidence="3">Phosphorylcholine transferase</fullName>
    </submittedName>
</protein>
<evidence type="ECO:0000259" key="1">
    <source>
        <dbReference type="Pfam" id="PF04991"/>
    </source>
</evidence>
<accession>A0A0F6UW38</accession>
<organism evidence="3">
    <name type="scientific">Streptococcus suis</name>
    <dbReference type="NCBI Taxonomy" id="1307"/>
    <lineage>
        <taxon>Bacteria</taxon>
        <taxon>Bacillati</taxon>
        <taxon>Bacillota</taxon>
        <taxon>Bacilli</taxon>
        <taxon>Lactobacillales</taxon>
        <taxon>Streptococcaceae</taxon>
        <taxon>Streptococcus</taxon>
    </lineage>
</organism>
<dbReference type="Pfam" id="PF04991">
    <property type="entry name" value="LicD"/>
    <property type="match status" value="1"/>
</dbReference>
<feature type="domain" description="LicD/FKTN/FKRP nucleotidyltransferase" evidence="1">
    <location>
        <begin position="45"/>
        <end position="257"/>
    </location>
</feature>
<dbReference type="EMBL" id="KM972223">
    <property type="protein sequence ID" value="AKE79133.1"/>
    <property type="molecule type" value="Genomic_DNA"/>
</dbReference>
<dbReference type="GO" id="GO:0009100">
    <property type="term" value="P:glycoprotein metabolic process"/>
    <property type="evidence" value="ECO:0007669"/>
    <property type="project" value="UniProtKB-ARBA"/>
</dbReference>
<evidence type="ECO:0000313" key="10">
    <source>
        <dbReference type="EMBL" id="RRR49743.1"/>
    </source>
</evidence>
<dbReference type="EMBL" id="KM972268">
    <property type="protein sequence ID" value="AKE80144.1"/>
    <property type="molecule type" value="Genomic_DNA"/>
</dbReference>
<evidence type="ECO:0000313" key="4">
    <source>
        <dbReference type="EMBL" id="AKE79724.1"/>
    </source>
</evidence>
<dbReference type="EMBL" id="KM972273">
    <property type="protein sequence ID" value="AKE80263.1"/>
    <property type="molecule type" value="Genomic_DNA"/>
</dbReference>
<keyword evidence="3" id="KW-0808">Transferase</keyword>
<evidence type="ECO:0000313" key="11">
    <source>
        <dbReference type="Proteomes" id="UP000273973"/>
    </source>
</evidence>
<dbReference type="PANTHER" id="PTHR43404:SF1">
    <property type="entry name" value="MNN4P"/>
    <property type="match status" value="1"/>
</dbReference>
<dbReference type="InterPro" id="IPR007074">
    <property type="entry name" value="LicD/FKTN/FKRP_NTP_transf"/>
</dbReference>
<sequence>MDRNEFLEEVRKSSYYRKDFEQIFEEFKSYQDLILNALREFHKVCVTNSIPYQLAYGSLLGAVRDNGQIPWDYDVDVFVPYSKKEELIEALKNDLNDEFYFYCPEVDENCRHYMMRIAPKGYSTELFHLDVFYLIGMPEESEERKRFSKEVQQLAFIRYYKLISLIKSANSFKGAVKIGLFKLRYLFRDVERDYKKFEKLCSMYGLEESSYATTADIFATWYEIPTKNVLSIEKMQTLEGEFCVPTSYKHLLSLLYGDYLKVPALENRIKELLKHHSLQSKNIY</sequence>
<reference evidence="10 11" key="3">
    <citation type="submission" date="2018-12" db="EMBL/GenBank/DDBJ databases">
        <title>Whole-genome sequences of fifteen clinical Streptococcus suis strains isolated from pigs between 2006 and 2018.</title>
        <authorList>
            <person name="Stevens M.J.A."/>
            <person name="Cernela N."/>
            <person name="Spoerry Serrano N."/>
            <person name="Schmitt S."/>
            <person name="Schrenzel J."/>
            <person name="Stephan R."/>
        </authorList>
    </citation>
    <scope>NUCLEOTIDE SEQUENCE [LARGE SCALE GENOMIC DNA]</scope>
    <source>
        <strain evidence="10 11">SS1014</strain>
    </source>
</reference>
<dbReference type="InterPro" id="IPR052942">
    <property type="entry name" value="LPS_cholinephosphotransferase"/>
</dbReference>
<reference evidence="10 11" key="2">
    <citation type="submission" date="2018-11" db="EMBL/GenBank/DDBJ databases">
        <authorList>
            <person name="Stevens M.J."/>
            <person name="Cernela N."/>
            <person name="Spoerry Serrano N."/>
            <person name="Schmitt S."/>
            <person name="Schrenzel J."/>
            <person name="Stephan R."/>
        </authorList>
    </citation>
    <scope>NUCLEOTIDE SEQUENCE [LARGE SCALE GENOMIC DNA]</scope>
    <source>
        <strain evidence="10 11">SS1014</strain>
    </source>
</reference>
<dbReference type="Proteomes" id="UP000273973">
    <property type="component" value="Unassembled WGS sequence"/>
</dbReference>
<gene>
    <name evidence="3" type="primary">cpsP</name>
    <name evidence="10" type="ORF">EJA00_02670</name>
    <name evidence="2" type="ORF">YS101.seq-orf00018</name>
    <name evidence="3" type="ORF">YS102.seq-orf00018</name>
    <name evidence="4" type="ORF">YS149.seq-orf00018</name>
    <name evidence="5" type="ORF">YS41.seq-orf00018</name>
    <name evidence="6" type="ORF">YS56.seq-orf00019</name>
    <name evidence="7" type="ORF">YS68.seq-orf00017</name>
    <name evidence="8" type="ORF">YS71.seq-orf00019</name>
    <name evidence="9" type="ORF">YS80.seq-orf00018</name>
</gene>
<evidence type="ECO:0000313" key="5">
    <source>
        <dbReference type="EMBL" id="AKE80144.1"/>
    </source>
</evidence>
<evidence type="ECO:0000313" key="6">
    <source>
        <dbReference type="EMBL" id="AKE80263.1"/>
    </source>
</evidence>
<dbReference type="EMBL" id="KM972276">
    <property type="protein sequence ID" value="AKE80341.1"/>
    <property type="molecule type" value="Genomic_DNA"/>
</dbReference>
<dbReference type="EMBL" id="KM972224">
    <property type="protein sequence ID" value="AKE79158.1"/>
    <property type="molecule type" value="Genomic_DNA"/>
</dbReference>
<dbReference type="AlphaFoldDB" id="A0A0F6UW38"/>
<dbReference type="EMBL" id="RSDG01000010">
    <property type="protein sequence ID" value="RRR49743.1"/>
    <property type="molecule type" value="Genomic_DNA"/>
</dbReference>
<dbReference type="EMBL" id="KM972282">
    <property type="protein sequence ID" value="AKE80463.1"/>
    <property type="molecule type" value="Genomic_DNA"/>
</dbReference>
<evidence type="ECO:0000313" key="8">
    <source>
        <dbReference type="EMBL" id="AKE80341.1"/>
    </source>
</evidence>
<dbReference type="RefSeq" id="WP_029187147.1">
    <property type="nucleotide sequence ID" value="NZ_CP032064.1"/>
</dbReference>